<gene>
    <name evidence="2" type="ORF">TM35_000292010</name>
</gene>
<evidence type="ECO:0000313" key="2">
    <source>
        <dbReference type="EMBL" id="ORC86319.1"/>
    </source>
</evidence>
<evidence type="ECO:0000259" key="1">
    <source>
        <dbReference type="Pfam" id="PF19026"/>
    </source>
</evidence>
<dbReference type="InterPro" id="IPR044034">
    <property type="entry name" value="NAC-like_UBA"/>
</dbReference>
<sequence>MTRQSDVQECMNSISNRSEKATDVRAYDEQSVEERMRKLFTEIAEKKAAEKKKADELAQIPVKNEDVEVLMSELGWERTVAEHRLREKKGDIVAIMREVVGLPKAKVTVKTVS</sequence>
<dbReference type="GeneID" id="39988138"/>
<dbReference type="PANTHER" id="PTHR31184">
    <property type="entry name" value="HUNTINGTIN-INTERACTING PROTEIN K FAMILY MEMBER"/>
    <property type="match status" value="1"/>
</dbReference>
<dbReference type="GO" id="GO:0050821">
    <property type="term" value="P:protein stabilization"/>
    <property type="evidence" value="ECO:0007669"/>
    <property type="project" value="TreeGrafter"/>
</dbReference>
<dbReference type="EMBL" id="NBCO01000029">
    <property type="protein sequence ID" value="ORC86319.1"/>
    <property type="molecule type" value="Genomic_DNA"/>
</dbReference>
<dbReference type="CDD" id="cd14361">
    <property type="entry name" value="UBA_HYPK"/>
    <property type="match status" value="1"/>
</dbReference>
<accession>A0A1X0NQ53</accession>
<dbReference type="VEuPathDB" id="TriTrypDB:TM35_000292010"/>
<evidence type="ECO:0000313" key="3">
    <source>
        <dbReference type="Proteomes" id="UP000192257"/>
    </source>
</evidence>
<reference evidence="2 3" key="1">
    <citation type="submission" date="2017-03" db="EMBL/GenBank/DDBJ databases">
        <title>An alternative strategy for trypanosome survival in the mammalian bloodstream revealed through genome and transcriptome analysis of the ubiquitous bovine parasite Trypanosoma (Megatrypanum) theileri.</title>
        <authorList>
            <person name="Kelly S."/>
            <person name="Ivens A."/>
            <person name="Mott A."/>
            <person name="O'Neill E."/>
            <person name="Emms D."/>
            <person name="Macleod O."/>
            <person name="Voorheis P."/>
            <person name="Matthews J."/>
            <person name="Matthews K."/>
            <person name="Carrington M."/>
        </authorList>
    </citation>
    <scope>NUCLEOTIDE SEQUENCE [LARGE SCALE GENOMIC DNA]</scope>
    <source>
        <strain evidence="2">Edinburgh</strain>
    </source>
</reference>
<proteinExistence type="predicted"/>
<dbReference type="Gene3D" id="1.10.8.10">
    <property type="entry name" value="DNA helicase RuvA subunit, C-terminal domain"/>
    <property type="match status" value="1"/>
</dbReference>
<comment type="caution">
    <text evidence="2">The sequence shown here is derived from an EMBL/GenBank/DDBJ whole genome shotgun (WGS) entry which is preliminary data.</text>
</comment>
<name>A0A1X0NQ53_9TRYP</name>
<dbReference type="PANTHER" id="PTHR31184:SF2">
    <property type="entry name" value="HUNTINGTIN-INTERACTING PROTEIN K"/>
    <property type="match status" value="1"/>
</dbReference>
<keyword evidence="3" id="KW-1185">Reference proteome</keyword>
<organism evidence="2 3">
    <name type="scientific">Trypanosoma theileri</name>
    <dbReference type="NCBI Taxonomy" id="67003"/>
    <lineage>
        <taxon>Eukaryota</taxon>
        <taxon>Discoba</taxon>
        <taxon>Euglenozoa</taxon>
        <taxon>Kinetoplastea</taxon>
        <taxon>Metakinetoplastina</taxon>
        <taxon>Trypanosomatida</taxon>
        <taxon>Trypanosomatidae</taxon>
        <taxon>Trypanosoma</taxon>
    </lineage>
</organism>
<dbReference type="Proteomes" id="UP000192257">
    <property type="component" value="Unassembled WGS sequence"/>
</dbReference>
<dbReference type="InterPro" id="IPR052617">
    <property type="entry name" value="Huntingtin-int_K"/>
</dbReference>
<dbReference type="Pfam" id="PF19026">
    <property type="entry name" value="UBA_HYPK"/>
    <property type="match status" value="1"/>
</dbReference>
<dbReference type="RefSeq" id="XP_028880385.1">
    <property type="nucleotide sequence ID" value="XM_029028358.1"/>
</dbReference>
<dbReference type="OrthoDB" id="285219at2759"/>
<dbReference type="InterPro" id="IPR038922">
    <property type="entry name" value="HYPK_UBA"/>
</dbReference>
<feature type="domain" description="Nascent polypeptide-associated complex subunit alpha-like UBA" evidence="1">
    <location>
        <begin position="60"/>
        <end position="100"/>
    </location>
</feature>
<dbReference type="AlphaFoldDB" id="A0A1X0NQ53"/>
<protein>
    <recommendedName>
        <fullName evidence="1">Nascent polypeptide-associated complex subunit alpha-like UBA domain-containing protein</fullName>
    </recommendedName>
</protein>